<reference evidence="1" key="1">
    <citation type="submission" date="2023-05" db="EMBL/GenBank/DDBJ databases">
        <authorList>
            <consortium name="ELIXIR-Norway"/>
        </authorList>
    </citation>
    <scope>NUCLEOTIDE SEQUENCE</scope>
</reference>
<name>A0ACB0EYP7_RANTA</name>
<sequence length="68" mass="7033">MRPPGPAAHPCDARGPSPCSPPPLLRDAPPEAAGPPRGARPGQPPLAAPPPVRVAPQEAPYRFCFPEP</sequence>
<dbReference type="EMBL" id="OX596112">
    <property type="protein sequence ID" value="CAI9705579.1"/>
    <property type="molecule type" value="Genomic_DNA"/>
</dbReference>
<accession>A0ACB0EYP7</accession>
<evidence type="ECO:0000313" key="1">
    <source>
        <dbReference type="EMBL" id="CAI9705579.1"/>
    </source>
</evidence>
<proteinExistence type="predicted"/>
<dbReference type="Proteomes" id="UP001162501">
    <property type="component" value="Chromosome 28"/>
</dbReference>
<evidence type="ECO:0000313" key="2">
    <source>
        <dbReference type="Proteomes" id="UP001162501"/>
    </source>
</evidence>
<organism evidence="1 2">
    <name type="scientific">Rangifer tarandus platyrhynchus</name>
    <name type="common">Svalbard reindeer</name>
    <dbReference type="NCBI Taxonomy" id="3082113"/>
    <lineage>
        <taxon>Eukaryota</taxon>
        <taxon>Metazoa</taxon>
        <taxon>Chordata</taxon>
        <taxon>Craniata</taxon>
        <taxon>Vertebrata</taxon>
        <taxon>Euteleostomi</taxon>
        <taxon>Mammalia</taxon>
        <taxon>Eutheria</taxon>
        <taxon>Laurasiatheria</taxon>
        <taxon>Artiodactyla</taxon>
        <taxon>Ruminantia</taxon>
        <taxon>Pecora</taxon>
        <taxon>Cervidae</taxon>
        <taxon>Odocoileinae</taxon>
        <taxon>Rangifer</taxon>
    </lineage>
</organism>
<protein>
    <submittedName>
        <fullName evidence="1">Uncharacterized protein</fullName>
    </submittedName>
</protein>
<gene>
    <name evidence="1" type="ORF">MRATA1EN3_LOCUS16792</name>
</gene>